<dbReference type="Proteomes" id="UP000479710">
    <property type="component" value="Unassembled WGS sequence"/>
</dbReference>
<dbReference type="EMBL" id="SPHZ02000009">
    <property type="protein sequence ID" value="KAF0901119.1"/>
    <property type="molecule type" value="Genomic_DNA"/>
</dbReference>
<evidence type="ECO:0000256" key="1">
    <source>
        <dbReference type="SAM" id="MobiDB-lite"/>
    </source>
</evidence>
<feature type="compositionally biased region" description="Gly residues" evidence="1">
    <location>
        <begin position="56"/>
        <end position="74"/>
    </location>
</feature>
<evidence type="ECO:0000313" key="2">
    <source>
        <dbReference type="EMBL" id="KAF0901119.1"/>
    </source>
</evidence>
<feature type="compositionally biased region" description="Basic residues" evidence="1">
    <location>
        <begin position="118"/>
        <end position="142"/>
    </location>
</feature>
<evidence type="ECO:0000313" key="3">
    <source>
        <dbReference type="Proteomes" id="UP000479710"/>
    </source>
</evidence>
<accession>A0A6G1CLV2</accession>
<keyword evidence="3" id="KW-1185">Reference proteome</keyword>
<feature type="region of interest" description="Disordered" evidence="1">
    <location>
        <begin position="1"/>
        <end position="79"/>
    </location>
</feature>
<name>A0A6G1CLV2_9ORYZ</name>
<sequence>MSMTDGAPGLRKGTGAGVDGNGGDTEGRSRGVRGLRGPPGARHGDDVDSTWANRDGVGGCSPVAGGGRSGGGDGVSAPVDGGCTALGAAVALCAAAGKQVTALGRAAARLQSGAAQQKGRRCRAQRSQRRRHGGPRWRRTRLRQPEASRATTRSGTADDGVDLGTGGK</sequence>
<protein>
    <submittedName>
        <fullName evidence="2">Uncharacterized protein</fullName>
    </submittedName>
</protein>
<feature type="compositionally biased region" description="Gly residues" evidence="1">
    <location>
        <begin position="12"/>
        <end position="24"/>
    </location>
</feature>
<comment type="caution">
    <text evidence="2">The sequence shown here is derived from an EMBL/GenBank/DDBJ whole genome shotgun (WGS) entry which is preliminary data.</text>
</comment>
<feature type="region of interest" description="Disordered" evidence="1">
    <location>
        <begin position="110"/>
        <end position="168"/>
    </location>
</feature>
<dbReference type="AlphaFoldDB" id="A0A6G1CLV2"/>
<organism evidence="2 3">
    <name type="scientific">Oryza meyeriana var. granulata</name>
    <dbReference type="NCBI Taxonomy" id="110450"/>
    <lineage>
        <taxon>Eukaryota</taxon>
        <taxon>Viridiplantae</taxon>
        <taxon>Streptophyta</taxon>
        <taxon>Embryophyta</taxon>
        <taxon>Tracheophyta</taxon>
        <taxon>Spermatophyta</taxon>
        <taxon>Magnoliopsida</taxon>
        <taxon>Liliopsida</taxon>
        <taxon>Poales</taxon>
        <taxon>Poaceae</taxon>
        <taxon>BOP clade</taxon>
        <taxon>Oryzoideae</taxon>
        <taxon>Oryzeae</taxon>
        <taxon>Oryzinae</taxon>
        <taxon>Oryza</taxon>
        <taxon>Oryza meyeriana</taxon>
    </lineage>
</organism>
<reference evidence="2 3" key="1">
    <citation type="submission" date="2019-11" db="EMBL/GenBank/DDBJ databases">
        <title>Whole genome sequence of Oryza granulata.</title>
        <authorList>
            <person name="Li W."/>
        </authorList>
    </citation>
    <scope>NUCLEOTIDE SEQUENCE [LARGE SCALE GENOMIC DNA]</scope>
    <source>
        <strain evidence="3">cv. Menghai</strain>
        <tissue evidence="2">Leaf</tissue>
    </source>
</reference>
<proteinExistence type="predicted"/>
<gene>
    <name evidence="2" type="ORF">E2562_037976</name>
</gene>